<dbReference type="EMBL" id="JBFRYB010000001">
    <property type="protein sequence ID" value="MEX1665051.1"/>
    <property type="molecule type" value="Genomic_DNA"/>
</dbReference>
<organism evidence="10 11">
    <name type="scientific">Zhongshania arctica</name>
    <dbReference type="NCBI Taxonomy" id="3238302"/>
    <lineage>
        <taxon>Bacteria</taxon>
        <taxon>Pseudomonadati</taxon>
        <taxon>Pseudomonadota</taxon>
        <taxon>Gammaproteobacteria</taxon>
        <taxon>Cellvibrionales</taxon>
        <taxon>Spongiibacteraceae</taxon>
        <taxon>Zhongshania</taxon>
    </lineage>
</organism>
<dbReference type="InterPro" id="IPR036388">
    <property type="entry name" value="WH-like_DNA-bd_sf"/>
</dbReference>
<dbReference type="InterPro" id="IPR001497">
    <property type="entry name" value="MethylDNA_cys_MeTrfase_AS"/>
</dbReference>
<dbReference type="InterPro" id="IPR018060">
    <property type="entry name" value="HTH_AraC"/>
</dbReference>
<evidence type="ECO:0000256" key="3">
    <source>
        <dbReference type="ARBA" id="ARBA00022679"/>
    </source>
</evidence>
<keyword evidence="3" id="KW-0808">Transferase</keyword>
<keyword evidence="7" id="KW-0234">DNA repair</keyword>
<dbReference type="Gene3D" id="1.10.10.10">
    <property type="entry name" value="Winged helix-like DNA-binding domain superfamily/Winged helix DNA-binding domain"/>
    <property type="match status" value="1"/>
</dbReference>
<dbReference type="RefSeq" id="WP_368375162.1">
    <property type="nucleotide sequence ID" value="NZ_JBFRYB010000001.1"/>
</dbReference>
<keyword evidence="5" id="KW-0805">Transcription regulation</keyword>
<dbReference type="SUPFAM" id="SSF53155">
    <property type="entry name" value="Methylated DNA-protein cysteine methyltransferase domain"/>
    <property type="match status" value="1"/>
</dbReference>
<reference evidence="10 11" key="1">
    <citation type="journal article" date="2011" name="Int. J. Syst. Evol. Microbiol.">
        <title>Zhongshania antarctica gen. nov., sp. nov. and Zhongshania guokunii sp. nov., gammaproteobacteria respectively isolated from coastal attached (fast) ice and surface seawater of the Antarctic.</title>
        <authorList>
            <person name="Li H.J."/>
            <person name="Zhang X.Y."/>
            <person name="Chen C.X."/>
            <person name="Zhang Y.J."/>
            <person name="Gao Z.M."/>
            <person name="Yu Y."/>
            <person name="Chen X.L."/>
            <person name="Chen B."/>
            <person name="Zhang Y.Z."/>
        </authorList>
    </citation>
    <scope>NUCLEOTIDE SEQUENCE [LARGE SCALE GENOMIC DNA]</scope>
    <source>
        <strain evidence="10 11">R06B22</strain>
    </source>
</reference>
<keyword evidence="11" id="KW-1185">Reference proteome</keyword>
<proteinExistence type="predicted"/>
<feature type="domain" description="HTH araC/xylS-type" evidence="9">
    <location>
        <begin position="15"/>
        <end position="111"/>
    </location>
</feature>
<dbReference type="Pfam" id="PF01035">
    <property type="entry name" value="DNA_binding_1"/>
    <property type="match status" value="1"/>
</dbReference>
<evidence type="ECO:0000256" key="7">
    <source>
        <dbReference type="ARBA" id="ARBA00023204"/>
    </source>
</evidence>
<evidence type="ECO:0000256" key="1">
    <source>
        <dbReference type="ARBA" id="ARBA00001286"/>
    </source>
</evidence>
<dbReference type="PROSITE" id="PS00374">
    <property type="entry name" value="MGMT"/>
    <property type="match status" value="1"/>
</dbReference>
<dbReference type="Gene3D" id="3.30.160.70">
    <property type="entry name" value="Methylated DNA-protein cysteine methyltransferase domain"/>
    <property type="match status" value="1"/>
</dbReference>
<comment type="catalytic activity">
    <reaction evidence="1">
        <text>a 4-O-methyl-thymidine in DNA + L-cysteinyl-[protein] = a thymidine in DNA + S-methyl-L-cysteinyl-[protein]</text>
        <dbReference type="Rhea" id="RHEA:53428"/>
        <dbReference type="Rhea" id="RHEA-COMP:10131"/>
        <dbReference type="Rhea" id="RHEA-COMP:10132"/>
        <dbReference type="Rhea" id="RHEA-COMP:13555"/>
        <dbReference type="Rhea" id="RHEA-COMP:13556"/>
        <dbReference type="ChEBI" id="CHEBI:29950"/>
        <dbReference type="ChEBI" id="CHEBI:82612"/>
        <dbReference type="ChEBI" id="CHEBI:137386"/>
        <dbReference type="ChEBI" id="CHEBI:137387"/>
        <dbReference type="EC" id="2.1.1.63"/>
    </reaction>
</comment>
<keyword evidence="4" id="KW-0227">DNA damage</keyword>
<dbReference type="Gene3D" id="1.10.10.60">
    <property type="entry name" value="Homeodomain-like"/>
    <property type="match status" value="1"/>
</dbReference>
<dbReference type="InterPro" id="IPR009057">
    <property type="entry name" value="Homeodomain-like_sf"/>
</dbReference>
<evidence type="ECO:0000313" key="10">
    <source>
        <dbReference type="EMBL" id="MEX1665051.1"/>
    </source>
</evidence>
<dbReference type="CDD" id="cd06445">
    <property type="entry name" value="ATase"/>
    <property type="match status" value="1"/>
</dbReference>
<comment type="caution">
    <text evidence="10">The sequence shown here is derived from an EMBL/GenBank/DDBJ whole genome shotgun (WGS) entry which is preliminary data.</text>
</comment>
<dbReference type="InterPro" id="IPR036631">
    <property type="entry name" value="MGMT_N_sf"/>
</dbReference>
<comment type="catalytic activity">
    <reaction evidence="8">
        <text>a 6-O-methyl-2'-deoxyguanosine in DNA + L-cysteinyl-[protein] = S-methyl-L-cysteinyl-[protein] + a 2'-deoxyguanosine in DNA</text>
        <dbReference type="Rhea" id="RHEA:24000"/>
        <dbReference type="Rhea" id="RHEA-COMP:10131"/>
        <dbReference type="Rhea" id="RHEA-COMP:10132"/>
        <dbReference type="Rhea" id="RHEA-COMP:11367"/>
        <dbReference type="Rhea" id="RHEA-COMP:11368"/>
        <dbReference type="ChEBI" id="CHEBI:29950"/>
        <dbReference type="ChEBI" id="CHEBI:82612"/>
        <dbReference type="ChEBI" id="CHEBI:85445"/>
        <dbReference type="ChEBI" id="CHEBI:85448"/>
        <dbReference type="EC" id="2.1.1.63"/>
    </reaction>
</comment>
<evidence type="ECO:0000256" key="8">
    <source>
        <dbReference type="ARBA" id="ARBA00049348"/>
    </source>
</evidence>
<keyword evidence="6" id="KW-0804">Transcription</keyword>
<gene>
    <name evidence="10" type="ORF">AB4875_06100</name>
</gene>
<name>A0ABV3TUV7_9GAMM</name>
<keyword evidence="2" id="KW-0489">Methyltransferase</keyword>
<dbReference type="PROSITE" id="PS01124">
    <property type="entry name" value="HTH_ARAC_FAMILY_2"/>
    <property type="match status" value="1"/>
</dbReference>
<evidence type="ECO:0000256" key="2">
    <source>
        <dbReference type="ARBA" id="ARBA00022603"/>
    </source>
</evidence>
<evidence type="ECO:0000256" key="5">
    <source>
        <dbReference type="ARBA" id="ARBA00023015"/>
    </source>
</evidence>
<dbReference type="Proteomes" id="UP001557484">
    <property type="component" value="Unassembled WGS sequence"/>
</dbReference>
<dbReference type="InterPro" id="IPR036217">
    <property type="entry name" value="MethylDNA_cys_MeTrfase_DNAb"/>
</dbReference>
<dbReference type="PANTHER" id="PTHR10815:SF13">
    <property type="entry name" value="METHYLATED-DNA--PROTEIN-CYSTEINE METHYLTRANSFERASE"/>
    <property type="match status" value="1"/>
</dbReference>
<dbReference type="SUPFAM" id="SSF46689">
    <property type="entry name" value="Homeodomain-like"/>
    <property type="match status" value="1"/>
</dbReference>
<evidence type="ECO:0000313" key="11">
    <source>
        <dbReference type="Proteomes" id="UP001557484"/>
    </source>
</evidence>
<evidence type="ECO:0000256" key="6">
    <source>
        <dbReference type="ARBA" id="ARBA00023163"/>
    </source>
</evidence>
<protein>
    <submittedName>
        <fullName evidence="10">Bifunctional transcriptional activator/DNA repair enzyme AdaA</fullName>
    </submittedName>
</protein>
<dbReference type="NCBIfam" id="TIGR00589">
    <property type="entry name" value="ogt"/>
    <property type="match status" value="1"/>
</dbReference>
<evidence type="ECO:0000259" key="9">
    <source>
        <dbReference type="PROSITE" id="PS01124"/>
    </source>
</evidence>
<evidence type="ECO:0000256" key="4">
    <source>
        <dbReference type="ARBA" id="ARBA00022763"/>
    </source>
</evidence>
<dbReference type="Pfam" id="PF12833">
    <property type="entry name" value="HTH_18"/>
    <property type="match status" value="1"/>
</dbReference>
<dbReference type="InterPro" id="IPR014048">
    <property type="entry name" value="MethylDNA_cys_MeTrfase_DNA-bd"/>
</dbReference>
<dbReference type="PANTHER" id="PTHR10815">
    <property type="entry name" value="METHYLATED-DNA--PROTEIN-CYSTEINE METHYLTRANSFERASE"/>
    <property type="match status" value="1"/>
</dbReference>
<accession>A0ABV3TUV7</accession>
<dbReference type="SUPFAM" id="SSF46767">
    <property type="entry name" value="Methylated DNA-protein cysteine methyltransferase, C-terminal domain"/>
    <property type="match status" value="1"/>
</dbReference>
<sequence>MSTVIAQQQNYQRIAQAIRYLSAKQQKQPSLAELAAHVGVSEFHLQRIFTEWVGLSPKQFLQFLTKENAKRLLRSNSVMEAALACGLSGSSRLHDLMIKTERVTPGEYRRMGAGLQIRYGSCPSLFGYCFIAVNHRGLCKLAFFDDADDEASLLLELQQEWAAAELIRDDSRATALYEQVFGAVSKSPSSSQGLFQAPSHSVVVLLKGSEFQMQVWQALMAIPLGEVCSYQQLAESMGMPSSARAVASAIARNNIAYLIPCHRVIRGTGEFSEYRWGADRKRAMLLHEHSMGS</sequence>
<dbReference type="SMART" id="SM00342">
    <property type="entry name" value="HTH_ARAC"/>
    <property type="match status" value="1"/>
</dbReference>